<gene>
    <name evidence="1" type="ORF">ACFPFU_05945</name>
</gene>
<evidence type="ECO:0000313" key="2">
    <source>
        <dbReference type="Proteomes" id="UP001595818"/>
    </source>
</evidence>
<reference evidence="2" key="1">
    <citation type="journal article" date="2019" name="Int. J. Syst. Evol. Microbiol.">
        <title>The Global Catalogue of Microorganisms (GCM) 10K type strain sequencing project: providing services to taxonomists for standard genome sequencing and annotation.</title>
        <authorList>
            <consortium name="The Broad Institute Genomics Platform"/>
            <consortium name="The Broad Institute Genome Sequencing Center for Infectious Disease"/>
            <person name="Wu L."/>
            <person name="Ma J."/>
        </authorList>
    </citation>
    <scope>NUCLEOTIDE SEQUENCE [LARGE SCALE GENOMIC DNA]</scope>
    <source>
        <strain evidence="2">CGMCC 4.7466</strain>
    </source>
</reference>
<evidence type="ECO:0008006" key="3">
    <source>
        <dbReference type="Google" id="ProtNLM"/>
    </source>
</evidence>
<organism evidence="1 2">
    <name type="scientific">Negadavirga shengliensis</name>
    <dbReference type="NCBI Taxonomy" id="1389218"/>
    <lineage>
        <taxon>Bacteria</taxon>
        <taxon>Pseudomonadati</taxon>
        <taxon>Bacteroidota</taxon>
        <taxon>Cytophagia</taxon>
        <taxon>Cytophagales</taxon>
        <taxon>Cyclobacteriaceae</taxon>
        <taxon>Negadavirga</taxon>
    </lineage>
</organism>
<name>A0ABV9SY26_9BACT</name>
<evidence type="ECO:0000313" key="1">
    <source>
        <dbReference type="EMBL" id="MFC4871221.1"/>
    </source>
</evidence>
<proteinExistence type="predicted"/>
<comment type="caution">
    <text evidence="1">The sequence shown here is derived from an EMBL/GenBank/DDBJ whole genome shotgun (WGS) entry which is preliminary data.</text>
</comment>
<sequence>MFKGFILVFYLVTGLIGFAQAQIVRQFEVNEKNGVNLVNFDFFCYKGVSSLQRDYLGIPLRARAELGKVNILPAFSHDLTDGVLNAHLEHKNVESESLGRNLSYKLFSGKDADFDHKWDIGLDANYLYNLNLNFGIGKANLDFSNLPISNCKIKTASTDVFLAYSKKIPNSVMMDSLLITINMGSIYAEDLHYSNARNLIFDVNYGSVNLSFSDMMAEASQISTIVGAGSVNIRLPSENLPYLVKIKSTAMCRTKVPKHLKEVGNKTYVSRGYREEAKNLMTFLIDVSVGSVSLE</sequence>
<dbReference type="EMBL" id="JBHSJJ010000003">
    <property type="protein sequence ID" value="MFC4871221.1"/>
    <property type="molecule type" value="Genomic_DNA"/>
</dbReference>
<protein>
    <recommendedName>
        <fullName evidence="3">Adhesin domain-containing protein</fullName>
    </recommendedName>
</protein>
<accession>A0ABV9SY26</accession>
<keyword evidence="2" id="KW-1185">Reference proteome</keyword>
<dbReference type="RefSeq" id="WP_377062493.1">
    <property type="nucleotide sequence ID" value="NZ_JBHSJJ010000003.1"/>
</dbReference>
<dbReference type="Proteomes" id="UP001595818">
    <property type="component" value="Unassembled WGS sequence"/>
</dbReference>